<name>A0ABX9LPA0_9ACTN</name>
<evidence type="ECO:0000313" key="2">
    <source>
        <dbReference type="EMBL" id="RGA05730.1"/>
    </source>
</evidence>
<gene>
    <name evidence="2" type="ORF">DI270_007165</name>
</gene>
<evidence type="ECO:0000256" key="1">
    <source>
        <dbReference type="SAM" id="MobiDB-lite"/>
    </source>
</evidence>
<reference evidence="2 3" key="1">
    <citation type="submission" date="2018-08" db="EMBL/GenBank/DDBJ databases">
        <title>Microbispora. triticiradicis sp. nov., a novel actinomycete isolated from the root of wheat (Triticum aestivum L.)).</title>
        <authorList>
            <person name="Han C."/>
        </authorList>
    </citation>
    <scope>NUCLEOTIDE SEQUENCE [LARGE SCALE GENOMIC DNA]</scope>
    <source>
        <strain evidence="2 3">NEAU-HRDPA2-9</strain>
    </source>
</reference>
<dbReference type="EMBL" id="QFZU02000030">
    <property type="protein sequence ID" value="RGA05730.1"/>
    <property type="molecule type" value="Genomic_DNA"/>
</dbReference>
<accession>A0ABX9LPA0</accession>
<comment type="caution">
    <text evidence="2">The sequence shown here is derived from an EMBL/GenBank/DDBJ whole genome shotgun (WGS) entry which is preliminary data.</text>
</comment>
<keyword evidence="3" id="KW-1185">Reference proteome</keyword>
<protein>
    <submittedName>
        <fullName evidence="2">Uncharacterized protein</fullName>
    </submittedName>
</protein>
<sequence>MARFLRRRPSVSELSSAPRSRGMGSVVASCLALRRGSWGVRASVLTTQVLVTWSGSLSGSGQVGVVGHSLLVTSPPDPG</sequence>
<dbReference type="Proteomes" id="UP000262538">
    <property type="component" value="Unassembled WGS sequence"/>
</dbReference>
<evidence type="ECO:0000313" key="3">
    <source>
        <dbReference type="Proteomes" id="UP000262538"/>
    </source>
</evidence>
<proteinExistence type="predicted"/>
<organism evidence="2 3">
    <name type="scientific">Microbispora triticiradicis</name>
    <dbReference type="NCBI Taxonomy" id="2200763"/>
    <lineage>
        <taxon>Bacteria</taxon>
        <taxon>Bacillati</taxon>
        <taxon>Actinomycetota</taxon>
        <taxon>Actinomycetes</taxon>
        <taxon>Streptosporangiales</taxon>
        <taxon>Streptosporangiaceae</taxon>
        <taxon>Microbispora</taxon>
    </lineage>
</organism>
<feature type="region of interest" description="Disordered" evidence="1">
    <location>
        <begin position="1"/>
        <end position="23"/>
    </location>
</feature>